<dbReference type="InterPro" id="IPR013281">
    <property type="entry name" value="Apop_reg_Mc1"/>
</dbReference>
<dbReference type="InterPro" id="IPR036834">
    <property type="entry name" value="Bcl-2-like_sf"/>
</dbReference>
<dbReference type="PRINTS" id="PR01862">
    <property type="entry name" value="BCL2FAMILY"/>
</dbReference>
<protein>
    <recommendedName>
        <fullName evidence="8">Bcl-2 Bcl-2 homology region 1-3 domain-containing protein</fullName>
    </recommendedName>
</protein>
<dbReference type="InterPro" id="IPR046371">
    <property type="entry name" value="Bcl-2_BH1-3"/>
</dbReference>
<organism evidence="9 10">
    <name type="scientific">Characodon lateralis</name>
    <dbReference type="NCBI Taxonomy" id="208331"/>
    <lineage>
        <taxon>Eukaryota</taxon>
        <taxon>Metazoa</taxon>
        <taxon>Chordata</taxon>
        <taxon>Craniata</taxon>
        <taxon>Vertebrata</taxon>
        <taxon>Euteleostomi</taxon>
        <taxon>Actinopterygii</taxon>
        <taxon>Neopterygii</taxon>
        <taxon>Teleostei</taxon>
        <taxon>Neoteleostei</taxon>
        <taxon>Acanthomorphata</taxon>
        <taxon>Ovalentaria</taxon>
        <taxon>Atherinomorphae</taxon>
        <taxon>Cyprinodontiformes</taxon>
        <taxon>Goodeidae</taxon>
        <taxon>Characodon</taxon>
    </lineage>
</organism>
<evidence type="ECO:0000313" key="10">
    <source>
        <dbReference type="Proteomes" id="UP001352852"/>
    </source>
</evidence>
<comment type="similarity">
    <text evidence="3">Belongs to the Bcl-2 family.</text>
</comment>
<evidence type="ECO:0000256" key="2">
    <source>
        <dbReference type="ARBA" id="ARBA00004496"/>
    </source>
</evidence>
<reference evidence="9 10" key="1">
    <citation type="submission" date="2021-06" db="EMBL/GenBank/DDBJ databases">
        <authorList>
            <person name="Palmer J.M."/>
        </authorList>
    </citation>
    <scope>NUCLEOTIDE SEQUENCE [LARGE SCALE GENOMIC DNA]</scope>
    <source>
        <strain evidence="9 10">CL_MEX2019</strain>
        <tissue evidence="9">Muscle</tissue>
    </source>
</reference>
<keyword evidence="7" id="KW-0472">Membrane</keyword>
<dbReference type="SUPFAM" id="SSF56854">
    <property type="entry name" value="Bcl-2 inhibitors of programmed cell death"/>
    <property type="match status" value="1"/>
</dbReference>
<dbReference type="PROSITE" id="PS50062">
    <property type="entry name" value="BCL2_FAMILY"/>
    <property type="match status" value="1"/>
</dbReference>
<proteinExistence type="inferred from homology"/>
<dbReference type="Pfam" id="PF00452">
    <property type="entry name" value="Bcl-2"/>
    <property type="match status" value="1"/>
</dbReference>
<dbReference type="SMART" id="SM00337">
    <property type="entry name" value="BCL"/>
    <property type="match status" value="1"/>
</dbReference>
<evidence type="ECO:0000256" key="7">
    <source>
        <dbReference type="SAM" id="Phobius"/>
    </source>
</evidence>
<feature type="transmembrane region" description="Helical" evidence="7">
    <location>
        <begin position="258"/>
        <end position="284"/>
    </location>
</feature>
<dbReference type="PANTHER" id="PTHR11256">
    <property type="entry name" value="BCL-2 RELATED"/>
    <property type="match status" value="1"/>
</dbReference>
<keyword evidence="7" id="KW-1133">Transmembrane helix</keyword>
<evidence type="ECO:0000313" key="9">
    <source>
        <dbReference type="EMBL" id="MED6294371.1"/>
    </source>
</evidence>
<dbReference type="InterPro" id="IPR002475">
    <property type="entry name" value="Bcl2-like"/>
</dbReference>
<keyword evidence="5" id="KW-0053">Apoptosis</keyword>
<evidence type="ECO:0000256" key="5">
    <source>
        <dbReference type="ARBA" id="ARBA00022703"/>
    </source>
</evidence>
<dbReference type="Proteomes" id="UP001352852">
    <property type="component" value="Unassembled WGS sequence"/>
</dbReference>
<keyword evidence="10" id="KW-1185">Reference proteome</keyword>
<keyword evidence="4" id="KW-0963">Cytoplasm</keyword>
<dbReference type="EMBL" id="JAHUTJ010075695">
    <property type="protein sequence ID" value="MED6294371.1"/>
    <property type="molecule type" value="Genomic_DNA"/>
</dbReference>
<keyword evidence="7" id="KW-0812">Transmembrane</keyword>
<evidence type="ECO:0000256" key="1">
    <source>
        <dbReference type="ARBA" id="ARBA00004123"/>
    </source>
</evidence>
<sequence>MSAKPTNAQYLGYLILSQNGVDGQTHYNQGLRAPEVAMGSSVTSPNVNFMKHRPTILGVTPSNGFVGKSLPESGYGADDGSLPCSPELELVGETDVSQGHAGSAALDNNTRELIGSFLRDFTGLSKQRWRQNKPLSTMIRVVENVLSKHKYNYNGMIKKLDLDNKSDDMGFVSTVARSLFSDGTTNWGRIVSLVAFGAVVCQNLKERSREHCVDLVSQEISTYLLTNQRDWLAKNNSWDGFVEFFKEADPEATVKKTLMAFVGAAGIGATLAFLIRSCCSLGLLNKHDFY</sequence>
<feature type="domain" description="Bcl-2 Bcl-2 homology region 1-3" evidence="8">
    <location>
        <begin position="138"/>
        <end position="238"/>
    </location>
</feature>
<dbReference type="CDD" id="cd06845">
    <property type="entry name" value="Bcl-2_like"/>
    <property type="match status" value="1"/>
</dbReference>
<comment type="subcellular location">
    <subcellularLocation>
        <location evidence="2">Cytoplasm</location>
    </subcellularLocation>
    <subcellularLocation>
        <location evidence="1">Nucleus</location>
    </subcellularLocation>
</comment>
<dbReference type="InterPro" id="IPR026298">
    <property type="entry name" value="Bcl-2_fam"/>
</dbReference>
<dbReference type="PRINTS" id="PR01866">
    <property type="entry name" value="APOPREGMCL1"/>
</dbReference>
<evidence type="ECO:0000259" key="8">
    <source>
        <dbReference type="SMART" id="SM00337"/>
    </source>
</evidence>
<name>A0ABU7F517_9TELE</name>
<evidence type="ECO:0000256" key="4">
    <source>
        <dbReference type="ARBA" id="ARBA00022490"/>
    </source>
</evidence>
<evidence type="ECO:0000256" key="6">
    <source>
        <dbReference type="ARBA" id="ARBA00023242"/>
    </source>
</evidence>
<gene>
    <name evidence="9" type="ORF">CHARACLAT_020392</name>
</gene>
<keyword evidence="6" id="KW-0539">Nucleus</keyword>
<dbReference type="Gene3D" id="1.10.437.10">
    <property type="entry name" value="Blc2-like"/>
    <property type="match status" value="1"/>
</dbReference>
<evidence type="ECO:0000256" key="3">
    <source>
        <dbReference type="ARBA" id="ARBA00009458"/>
    </source>
</evidence>
<accession>A0ABU7F517</accession>
<dbReference type="PANTHER" id="PTHR11256:SF46">
    <property type="entry name" value="INDUCED MYELOID LEUKEMIA CELL DIFFERENTIATION PROTEIN MCL-1"/>
    <property type="match status" value="1"/>
</dbReference>
<comment type="caution">
    <text evidence="9">The sequence shown here is derived from an EMBL/GenBank/DDBJ whole genome shotgun (WGS) entry which is preliminary data.</text>
</comment>